<feature type="region of interest" description="Disordered" evidence="1">
    <location>
        <begin position="160"/>
        <end position="181"/>
    </location>
</feature>
<dbReference type="PANTHER" id="PTHR36302">
    <property type="entry name" value="BLR7088 PROTEIN"/>
    <property type="match status" value="1"/>
</dbReference>
<dbReference type="Proteomes" id="UP001500653">
    <property type="component" value="Unassembled WGS sequence"/>
</dbReference>
<dbReference type="InterPro" id="IPR058248">
    <property type="entry name" value="Lxx211020-like"/>
</dbReference>
<dbReference type="RefSeq" id="WP_253863047.1">
    <property type="nucleotide sequence ID" value="NZ_BAAALN010000005.1"/>
</dbReference>
<name>A0ABN1W9A6_9PSEU</name>
<reference evidence="2 3" key="1">
    <citation type="journal article" date="2019" name="Int. J. Syst. Evol. Microbiol.">
        <title>The Global Catalogue of Microorganisms (GCM) 10K type strain sequencing project: providing services to taxonomists for standard genome sequencing and annotation.</title>
        <authorList>
            <consortium name="The Broad Institute Genomics Platform"/>
            <consortium name="The Broad Institute Genome Sequencing Center for Infectious Disease"/>
            <person name="Wu L."/>
            <person name="Ma J."/>
        </authorList>
    </citation>
    <scope>NUCLEOTIDE SEQUENCE [LARGE SCALE GENOMIC DNA]</scope>
    <source>
        <strain evidence="2 3">JCM 13023</strain>
    </source>
</reference>
<evidence type="ECO:0000313" key="3">
    <source>
        <dbReference type="Proteomes" id="UP001500653"/>
    </source>
</evidence>
<accession>A0ABN1W9A6</accession>
<dbReference type="Pfam" id="PF04314">
    <property type="entry name" value="PCuAC"/>
    <property type="match status" value="1"/>
</dbReference>
<dbReference type="Gene3D" id="2.60.40.1890">
    <property type="entry name" value="PCu(A)C copper chaperone"/>
    <property type="match status" value="1"/>
</dbReference>
<feature type="compositionally biased region" description="Basic and acidic residues" evidence="1">
    <location>
        <begin position="162"/>
        <end position="171"/>
    </location>
</feature>
<dbReference type="InterPro" id="IPR007410">
    <property type="entry name" value="LpqE-like"/>
</dbReference>
<evidence type="ECO:0008006" key="4">
    <source>
        <dbReference type="Google" id="ProtNLM"/>
    </source>
</evidence>
<evidence type="ECO:0000256" key="1">
    <source>
        <dbReference type="SAM" id="MobiDB-lite"/>
    </source>
</evidence>
<protein>
    <recommendedName>
        <fullName evidence="4">Copper(I)-binding protein</fullName>
    </recommendedName>
</protein>
<organism evidence="2 3">
    <name type="scientific">Prauserella halophila</name>
    <dbReference type="NCBI Taxonomy" id="185641"/>
    <lineage>
        <taxon>Bacteria</taxon>
        <taxon>Bacillati</taxon>
        <taxon>Actinomycetota</taxon>
        <taxon>Actinomycetes</taxon>
        <taxon>Pseudonocardiales</taxon>
        <taxon>Pseudonocardiaceae</taxon>
        <taxon>Prauserella</taxon>
    </lineage>
</organism>
<dbReference type="SUPFAM" id="SSF110087">
    <property type="entry name" value="DR1885-like metal-binding protein"/>
    <property type="match status" value="1"/>
</dbReference>
<keyword evidence="3" id="KW-1185">Reference proteome</keyword>
<comment type="caution">
    <text evidence="2">The sequence shown here is derived from an EMBL/GenBank/DDBJ whole genome shotgun (WGS) entry which is preliminary data.</text>
</comment>
<feature type="compositionally biased region" description="Acidic residues" evidence="1">
    <location>
        <begin position="172"/>
        <end position="181"/>
    </location>
</feature>
<gene>
    <name evidence="2" type="ORF">GCM10009676_22650</name>
</gene>
<dbReference type="PANTHER" id="PTHR36302:SF1">
    <property type="entry name" value="COPPER CHAPERONE PCU(A)C"/>
    <property type="match status" value="1"/>
</dbReference>
<proteinExistence type="predicted"/>
<dbReference type="EMBL" id="BAAALN010000005">
    <property type="protein sequence ID" value="GAA1237660.1"/>
    <property type="molecule type" value="Genomic_DNA"/>
</dbReference>
<dbReference type="InterPro" id="IPR036182">
    <property type="entry name" value="PCuAC_sf"/>
</dbReference>
<sequence length="181" mass="18397">MKRRMIGAGIAGISLLVAGCGAGQITQTDTQVAGVNGGSSDVGAIAVRNAQLAFPEEVEPAAYLEGSDADVVMSIVNSGQQPDELVSVRSESAEGTAVGGTTSIPADTTLAVGPEEPQGGAQLHAEVTLEGLQREIRPGQDVTATLTFREAGTVEVVLPVKVPDEPRHDASTGEEEQGGGH</sequence>
<dbReference type="PROSITE" id="PS51257">
    <property type="entry name" value="PROKAR_LIPOPROTEIN"/>
    <property type="match status" value="1"/>
</dbReference>
<evidence type="ECO:0000313" key="2">
    <source>
        <dbReference type="EMBL" id="GAA1237660.1"/>
    </source>
</evidence>